<dbReference type="Proteomes" id="UP000032680">
    <property type="component" value="Unassembled WGS sequence"/>
</dbReference>
<sequence length="137" mass="14354">MLGSGLAVLLGAQGAPGGIAFLYVNGAMAAARAFFRTLATQGPATAYGQAAADYRTATTLGTLQATAARYDLAAFDDIKWESWSRTGDRALLGGRVDLSGGRDVCATLTMIKDQAGTWRVAALDVRPGPVNWWERSG</sequence>
<evidence type="ECO:0000313" key="1">
    <source>
        <dbReference type="EMBL" id="GAN78511.1"/>
    </source>
</evidence>
<name>A0A0D6PAX4_9PROT</name>
<keyword evidence="2" id="KW-1185">Reference proteome</keyword>
<gene>
    <name evidence="1" type="ORF">Asru_0987_01</name>
</gene>
<protein>
    <recommendedName>
        <fullName evidence="3">DUF4440 domain-containing protein</fullName>
    </recommendedName>
</protein>
<proteinExistence type="predicted"/>
<dbReference type="EMBL" id="BANB01000982">
    <property type="protein sequence ID" value="GAN78511.1"/>
    <property type="molecule type" value="Genomic_DNA"/>
</dbReference>
<comment type="caution">
    <text evidence="1">The sequence shown here is derived from an EMBL/GenBank/DDBJ whole genome shotgun (WGS) entry which is preliminary data.</text>
</comment>
<reference evidence="1 2" key="1">
    <citation type="submission" date="2012-11" db="EMBL/GenBank/DDBJ databases">
        <title>Whole genome sequence of Acidisphaera rubrifaciens HS-AP3.</title>
        <authorList>
            <person name="Azuma Y."/>
            <person name="Higashiura N."/>
            <person name="Hirakawa H."/>
            <person name="Matsushita K."/>
        </authorList>
    </citation>
    <scope>NUCLEOTIDE SEQUENCE [LARGE SCALE GENOMIC DNA]</scope>
    <source>
        <strain evidence="1 2">HS-AP3</strain>
    </source>
</reference>
<evidence type="ECO:0000313" key="2">
    <source>
        <dbReference type="Proteomes" id="UP000032680"/>
    </source>
</evidence>
<accession>A0A0D6PAX4</accession>
<organism evidence="1 2">
    <name type="scientific">Acidisphaera rubrifaciens HS-AP3</name>
    <dbReference type="NCBI Taxonomy" id="1231350"/>
    <lineage>
        <taxon>Bacteria</taxon>
        <taxon>Pseudomonadati</taxon>
        <taxon>Pseudomonadota</taxon>
        <taxon>Alphaproteobacteria</taxon>
        <taxon>Acetobacterales</taxon>
        <taxon>Acetobacteraceae</taxon>
        <taxon>Acidisphaera</taxon>
    </lineage>
</organism>
<evidence type="ECO:0008006" key="3">
    <source>
        <dbReference type="Google" id="ProtNLM"/>
    </source>
</evidence>
<dbReference type="AlphaFoldDB" id="A0A0D6PAX4"/>